<reference evidence="7 8" key="1">
    <citation type="submission" date="2021-06" db="EMBL/GenBank/DDBJ databases">
        <authorList>
            <person name="Lee D.H."/>
        </authorList>
    </citation>
    <scope>NUCLEOTIDE SEQUENCE [LARGE SCALE GENOMIC DNA]</scope>
    <source>
        <strain evidence="7 8">MMS21-HV4-11</strain>
    </source>
</reference>
<dbReference type="Pfam" id="PF00441">
    <property type="entry name" value="Acyl-CoA_dh_1"/>
    <property type="match status" value="1"/>
</dbReference>
<gene>
    <name evidence="7" type="ORF">KQ910_08245</name>
</gene>
<dbReference type="PANTHER" id="PTHR43292">
    <property type="entry name" value="ACYL-COA DEHYDROGENASE"/>
    <property type="match status" value="1"/>
</dbReference>
<evidence type="ECO:0000259" key="4">
    <source>
        <dbReference type="Pfam" id="PF00441"/>
    </source>
</evidence>
<organism evidence="7 8">
    <name type="scientific">Reyranella humidisoli</name>
    <dbReference type="NCBI Taxonomy" id="2849149"/>
    <lineage>
        <taxon>Bacteria</taxon>
        <taxon>Pseudomonadati</taxon>
        <taxon>Pseudomonadota</taxon>
        <taxon>Alphaproteobacteria</taxon>
        <taxon>Hyphomicrobiales</taxon>
        <taxon>Reyranellaceae</taxon>
        <taxon>Reyranella</taxon>
    </lineage>
</organism>
<evidence type="ECO:0000256" key="2">
    <source>
        <dbReference type="ARBA" id="ARBA00023002"/>
    </source>
</evidence>
<accession>A0ABS6IKJ5</accession>
<dbReference type="InterPro" id="IPR013786">
    <property type="entry name" value="AcylCoA_DH/ox_N"/>
</dbReference>
<dbReference type="EMBL" id="JAHOPB010000001">
    <property type="protein sequence ID" value="MBU8873750.1"/>
    <property type="molecule type" value="Genomic_DNA"/>
</dbReference>
<dbReference type="InterPro" id="IPR009075">
    <property type="entry name" value="AcylCo_DH/oxidase_C"/>
</dbReference>
<feature type="domain" description="Acyl-CoA dehydrogenase/oxidase C-terminal" evidence="4">
    <location>
        <begin position="286"/>
        <end position="395"/>
    </location>
</feature>
<keyword evidence="1" id="KW-0285">Flavoprotein</keyword>
<feature type="region of interest" description="Disordered" evidence="3">
    <location>
        <begin position="399"/>
        <end position="418"/>
    </location>
</feature>
<keyword evidence="2" id="KW-0560">Oxidoreductase</keyword>
<feature type="domain" description="Acyl-CoA oxidase/dehydrogenase middle" evidence="5">
    <location>
        <begin position="110"/>
        <end position="194"/>
    </location>
</feature>
<evidence type="ECO:0000256" key="3">
    <source>
        <dbReference type="SAM" id="MobiDB-lite"/>
    </source>
</evidence>
<dbReference type="InterPro" id="IPR006091">
    <property type="entry name" value="Acyl-CoA_Oxase/DH_mid-dom"/>
</dbReference>
<feature type="domain" description="Acyl-CoA dehydrogenase/oxidase N-terminal" evidence="6">
    <location>
        <begin position="3"/>
        <end position="106"/>
    </location>
</feature>
<dbReference type="PANTHER" id="PTHR43292:SF4">
    <property type="entry name" value="ACYL-COA DEHYDROGENASE FADE34"/>
    <property type="match status" value="1"/>
</dbReference>
<comment type="caution">
    <text evidence="7">The sequence shown here is derived from an EMBL/GenBank/DDBJ whole genome shotgun (WGS) entry which is preliminary data.</text>
</comment>
<dbReference type="Pfam" id="PF02771">
    <property type="entry name" value="Acyl-CoA_dh_N"/>
    <property type="match status" value="1"/>
</dbReference>
<proteinExistence type="predicted"/>
<keyword evidence="8" id="KW-1185">Reference proteome</keyword>
<dbReference type="Pfam" id="PF02770">
    <property type="entry name" value="Acyl-CoA_dh_M"/>
    <property type="match status" value="1"/>
</dbReference>
<sequence length="418" mass="46061">MNELTEDSVRADVRAWLEANWSPELGLVEWRNKLADSGWGVPTWPKEWYGRDLPQAFQAVVDEEFARIGAIGVAKAGIRTLAAATILAHGTDLHKEKFLRRILTGEDTWCQLFSEPGSGSDVAGAVTRAEMSGNKWIVNGQKVWTTSAHHAHWGLLLARTDWDQTKHKGLSYFIIDMHQPGVNVQPLKQMNGHASFNQVFMTDAVVEPEFLVANVGDGWAVTTTTLMHERRGADGLRTWAMGSDRKGRAYDEERAEIATTMEPYKWYPQRAGRVDLILSRAKETGHLDDPVARQEIARLLTMSKAAEWTARRARAAAQQGKPQGPEGSLGKLVASHIARAAARIHTQLSGADALLTGADSPLNGTIAEILVSVPATSIAGGTDEIQRNIISERVLKMPKEPSIDTTKPFRDVPRNTVR</sequence>
<dbReference type="InterPro" id="IPR052161">
    <property type="entry name" value="Mycobact_Acyl-CoA_DH"/>
</dbReference>
<evidence type="ECO:0000313" key="7">
    <source>
        <dbReference type="EMBL" id="MBU8873750.1"/>
    </source>
</evidence>
<dbReference type="Proteomes" id="UP000727907">
    <property type="component" value="Unassembled WGS sequence"/>
</dbReference>
<name>A0ABS6IKJ5_9HYPH</name>
<evidence type="ECO:0000313" key="8">
    <source>
        <dbReference type="Proteomes" id="UP000727907"/>
    </source>
</evidence>
<evidence type="ECO:0000259" key="5">
    <source>
        <dbReference type="Pfam" id="PF02770"/>
    </source>
</evidence>
<evidence type="ECO:0000259" key="6">
    <source>
        <dbReference type="Pfam" id="PF02771"/>
    </source>
</evidence>
<evidence type="ECO:0000256" key="1">
    <source>
        <dbReference type="ARBA" id="ARBA00022630"/>
    </source>
</evidence>
<dbReference type="RefSeq" id="WP_216958188.1">
    <property type="nucleotide sequence ID" value="NZ_JAHOPB010000001.1"/>
</dbReference>
<protein>
    <submittedName>
        <fullName evidence="7">Acyl-CoA dehydrogenase family protein</fullName>
    </submittedName>
</protein>